<dbReference type="AlphaFoldDB" id="A0A3B0ZGE5"/>
<dbReference type="EMBL" id="UOFL01000181">
    <property type="protein sequence ID" value="VAW79756.1"/>
    <property type="molecule type" value="Genomic_DNA"/>
</dbReference>
<protein>
    <recommendedName>
        <fullName evidence="2">Mobile element protein</fullName>
    </recommendedName>
</protein>
<accession>A0A3B0ZGE5</accession>
<gene>
    <name evidence="1" type="ORF">MNBD_GAMMA12-4</name>
</gene>
<name>A0A3B0ZGE5_9ZZZZ</name>
<proteinExistence type="predicted"/>
<evidence type="ECO:0008006" key="2">
    <source>
        <dbReference type="Google" id="ProtNLM"/>
    </source>
</evidence>
<evidence type="ECO:0000313" key="1">
    <source>
        <dbReference type="EMBL" id="VAW79756.1"/>
    </source>
</evidence>
<organism evidence="1">
    <name type="scientific">hydrothermal vent metagenome</name>
    <dbReference type="NCBI Taxonomy" id="652676"/>
    <lineage>
        <taxon>unclassified sequences</taxon>
        <taxon>metagenomes</taxon>
        <taxon>ecological metagenomes</taxon>
    </lineage>
</organism>
<sequence>AGVHSKSPARNKKQLKSKVLSHMRMLQKRPDRVAKYFRHPKIFYAA</sequence>
<reference evidence="1" key="1">
    <citation type="submission" date="2018-06" db="EMBL/GenBank/DDBJ databases">
        <authorList>
            <person name="Zhirakovskaya E."/>
        </authorList>
    </citation>
    <scope>NUCLEOTIDE SEQUENCE</scope>
</reference>
<feature type="non-terminal residue" evidence="1">
    <location>
        <position position="1"/>
    </location>
</feature>